<organism evidence="2 3">
    <name type="scientific">Methanobrevibacter olleyae</name>
    <dbReference type="NCBI Taxonomy" id="294671"/>
    <lineage>
        <taxon>Archaea</taxon>
        <taxon>Methanobacteriati</taxon>
        <taxon>Methanobacteriota</taxon>
        <taxon>Methanomada group</taxon>
        <taxon>Methanobacteria</taxon>
        <taxon>Methanobacteriales</taxon>
        <taxon>Methanobacteriaceae</taxon>
        <taxon>Methanobrevibacter</taxon>
    </lineage>
</organism>
<evidence type="ECO:0000313" key="3">
    <source>
        <dbReference type="Proteomes" id="UP000732619"/>
    </source>
</evidence>
<reference evidence="2" key="1">
    <citation type="submission" date="2019-04" db="EMBL/GenBank/DDBJ databases">
        <title>Evolution of Biomass-Degrading Anaerobic Consortia Revealed by Metagenomics.</title>
        <authorList>
            <person name="Peng X."/>
        </authorList>
    </citation>
    <scope>NUCLEOTIDE SEQUENCE</scope>
    <source>
        <strain evidence="2">SIG14</strain>
    </source>
</reference>
<name>A0A8T3VYH8_METOL</name>
<feature type="transmembrane region" description="Helical" evidence="1">
    <location>
        <begin position="7"/>
        <end position="24"/>
    </location>
</feature>
<dbReference type="EMBL" id="SUTG01000045">
    <property type="protein sequence ID" value="MBE6513055.1"/>
    <property type="molecule type" value="Genomic_DNA"/>
</dbReference>
<sequence>MNKMKIASYIILIVSVLAILYALIFNPADWIVYAIAIVCIPFLVLSFGLLTMSKPIKDEEEERREEPFTGY</sequence>
<comment type="caution">
    <text evidence="2">The sequence shown here is derived from an EMBL/GenBank/DDBJ whole genome shotgun (WGS) entry which is preliminary data.</text>
</comment>
<dbReference type="AlphaFoldDB" id="A0A8T3VYH8"/>
<keyword evidence="1" id="KW-0812">Transmembrane</keyword>
<keyword evidence="1" id="KW-1133">Transmembrane helix</keyword>
<dbReference type="Proteomes" id="UP000732619">
    <property type="component" value="Unassembled WGS sequence"/>
</dbReference>
<protein>
    <submittedName>
        <fullName evidence="2">DUF788 domain-containing protein</fullName>
    </submittedName>
</protein>
<evidence type="ECO:0000256" key="1">
    <source>
        <dbReference type="SAM" id="Phobius"/>
    </source>
</evidence>
<feature type="transmembrane region" description="Helical" evidence="1">
    <location>
        <begin position="30"/>
        <end position="50"/>
    </location>
</feature>
<proteinExistence type="predicted"/>
<accession>A0A8T3VYH8</accession>
<keyword evidence="1" id="KW-0472">Membrane</keyword>
<gene>
    <name evidence="2" type="ORF">E7Z75_07955</name>
</gene>
<evidence type="ECO:0000313" key="2">
    <source>
        <dbReference type="EMBL" id="MBE6513055.1"/>
    </source>
</evidence>